<gene>
    <name evidence="2" type="ORF">LVIROSA_LOCUS955</name>
</gene>
<name>A0AAU9LMU0_9ASTR</name>
<protein>
    <submittedName>
        <fullName evidence="2">Uncharacterized protein</fullName>
    </submittedName>
</protein>
<evidence type="ECO:0000313" key="3">
    <source>
        <dbReference type="Proteomes" id="UP001157418"/>
    </source>
</evidence>
<feature type="region of interest" description="Disordered" evidence="1">
    <location>
        <begin position="1"/>
        <end position="181"/>
    </location>
</feature>
<dbReference type="EMBL" id="CAKMRJ010000001">
    <property type="protein sequence ID" value="CAH1412969.1"/>
    <property type="molecule type" value="Genomic_DNA"/>
</dbReference>
<dbReference type="AlphaFoldDB" id="A0AAU9LMU0"/>
<evidence type="ECO:0000256" key="1">
    <source>
        <dbReference type="SAM" id="MobiDB-lite"/>
    </source>
</evidence>
<feature type="compositionally biased region" description="Basic and acidic residues" evidence="1">
    <location>
        <begin position="106"/>
        <end position="146"/>
    </location>
</feature>
<feature type="compositionally biased region" description="Basic residues" evidence="1">
    <location>
        <begin position="42"/>
        <end position="51"/>
    </location>
</feature>
<keyword evidence="3" id="KW-1185">Reference proteome</keyword>
<accession>A0AAU9LMU0</accession>
<organism evidence="2 3">
    <name type="scientific">Lactuca virosa</name>
    <dbReference type="NCBI Taxonomy" id="75947"/>
    <lineage>
        <taxon>Eukaryota</taxon>
        <taxon>Viridiplantae</taxon>
        <taxon>Streptophyta</taxon>
        <taxon>Embryophyta</taxon>
        <taxon>Tracheophyta</taxon>
        <taxon>Spermatophyta</taxon>
        <taxon>Magnoliopsida</taxon>
        <taxon>eudicotyledons</taxon>
        <taxon>Gunneridae</taxon>
        <taxon>Pentapetalae</taxon>
        <taxon>asterids</taxon>
        <taxon>campanulids</taxon>
        <taxon>Asterales</taxon>
        <taxon>Asteraceae</taxon>
        <taxon>Cichorioideae</taxon>
        <taxon>Cichorieae</taxon>
        <taxon>Lactucinae</taxon>
        <taxon>Lactuca</taxon>
    </lineage>
</organism>
<feature type="compositionally biased region" description="Basic residues" evidence="1">
    <location>
        <begin position="81"/>
        <end position="92"/>
    </location>
</feature>
<reference evidence="2 3" key="1">
    <citation type="submission" date="2022-01" db="EMBL/GenBank/DDBJ databases">
        <authorList>
            <person name="Xiong W."/>
            <person name="Schranz E."/>
        </authorList>
    </citation>
    <scope>NUCLEOTIDE SEQUENCE [LARGE SCALE GENOMIC DNA]</scope>
</reference>
<evidence type="ECO:0000313" key="2">
    <source>
        <dbReference type="EMBL" id="CAH1412969.1"/>
    </source>
</evidence>
<sequence length="286" mass="31755">MFRDVPPSSKILEGYRTITPSGPRPLTDEFQEILAEADKAKKGGRGSKKATKKDSAKEGTSEAVKPPTKKRNTHSTSTAAPKRRKQPARRQKSPTPTPSQSEGEDYDSKIESEIRIEENPPVRTEEDAPIHTEEQEHVHNAEEEQVHTASPVRTEASSPNREITPPLNDFVPSPPSSLKRTTSIPITIEPLPPPVSSQPPITIPVSIPVFTDSTVLPQTSTSPAMTEKVNKLIVDTREFMEDYKDTYNATTTTTRKAIQNVGTMFQAEKTNFSELRKVFQSDHEAF</sequence>
<dbReference type="Proteomes" id="UP001157418">
    <property type="component" value="Unassembled WGS sequence"/>
</dbReference>
<proteinExistence type="predicted"/>
<comment type="caution">
    <text evidence="2">The sequence shown here is derived from an EMBL/GenBank/DDBJ whole genome shotgun (WGS) entry which is preliminary data.</text>
</comment>